<organism evidence="3">
    <name type="scientific">Woronichinia naegeliana WA131</name>
    <dbReference type="NCBI Taxonomy" id="2824559"/>
    <lineage>
        <taxon>Bacteria</taxon>
        <taxon>Bacillati</taxon>
        <taxon>Cyanobacteriota</taxon>
        <taxon>Cyanophyceae</taxon>
        <taxon>Synechococcales</taxon>
        <taxon>Coelosphaeriaceae</taxon>
        <taxon>Woronichinia</taxon>
    </lineage>
</organism>
<feature type="transmembrane region" description="Helical" evidence="2">
    <location>
        <begin position="91"/>
        <end position="108"/>
    </location>
</feature>
<proteinExistence type="predicted"/>
<gene>
    <name evidence="3" type="ORF">KA717_11285</name>
</gene>
<name>A0A977L2H0_9CYAN</name>
<dbReference type="EMBL" id="CP073041">
    <property type="protein sequence ID" value="UXE63185.1"/>
    <property type="molecule type" value="Genomic_DNA"/>
</dbReference>
<accession>A0A977L2H0</accession>
<evidence type="ECO:0000256" key="2">
    <source>
        <dbReference type="SAM" id="Phobius"/>
    </source>
</evidence>
<dbReference type="KEGG" id="wna:KA717_11285"/>
<evidence type="ECO:0000313" key="3">
    <source>
        <dbReference type="EMBL" id="UXE63185.1"/>
    </source>
</evidence>
<feature type="coiled-coil region" evidence="1">
    <location>
        <begin position="37"/>
        <end position="64"/>
    </location>
</feature>
<keyword evidence="2" id="KW-1133">Transmembrane helix</keyword>
<protein>
    <submittedName>
        <fullName evidence="3">Uncharacterized protein</fullName>
    </submittedName>
</protein>
<reference evidence="3" key="1">
    <citation type="submission" date="2021-04" db="EMBL/GenBank/DDBJ databases">
        <title>Genome sequence of Woronichinia naegeliana from Washington state freshwater lake bloom.</title>
        <authorList>
            <person name="Dreher T.W."/>
        </authorList>
    </citation>
    <scope>NUCLEOTIDE SEQUENCE</scope>
    <source>
        <strain evidence="3">WA131</strain>
    </source>
</reference>
<keyword evidence="1" id="KW-0175">Coiled coil</keyword>
<dbReference type="Proteomes" id="UP001065613">
    <property type="component" value="Chromosome"/>
</dbReference>
<sequence>MSTATKSELKELKDLILAQSDQLRVQSGQLAVIQSDIVNLKVSTERVEEKMSNLESRMSRIEGTLLGQQPYVQKIPDLAERVGELKNWKQIGLTLSGALIGALITYLAKSSNP</sequence>
<keyword evidence="2" id="KW-0812">Transmembrane</keyword>
<evidence type="ECO:0000256" key="1">
    <source>
        <dbReference type="SAM" id="Coils"/>
    </source>
</evidence>
<keyword evidence="2" id="KW-0472">Membrane</keyword>
<dbReference type="AlphaFoldDB" id="A0A977L2H0"/>